<gene>
    <name evidence="1" type="ORF">LP030-3_032</name>
</gene>
<protein>
    <recommendedName>
        <fullName evidence="3">Head-tail connector protein</fullName>
    </recommendedName>
</protein>
<evidence type="ECO:0000313" key="1">
    <source>
        <dbReference type="EMBL" id="AHL18738.1"/>
    </source>
</evidence>
<sequence>MPYTTLEFYTNEYAGEHLEQDEFDKLLKHAERKIDSVTFYRIRKSGIESFSEFIQHQIQLATCNQIEYFKEAGGTSELAVSKPDNVSIGRTSISDSNFASTATSLNSGLIGSDVRSYLAHTGLLYNGVGVR</sequence>
<dbReference type="KEGG" id="vg:19735789"/>
<dbReference type="GeneID" id="19735789"/>
<evidence type="ECO:0008006" key="3">
    <source>
        <dbReference type="Google" id="ProtNLM"/>
    </source>
</evidence>
<organism evidence="1 2">
    <name type="scientific">Listeria phage LP-030-3</name>
    <dbReference type="NCBI Taxonomy" id="1458852"/>
    <lineage>
        <taxon>Viruses</taxon>
        <taxon>Duplodnaviria</taxon>
        <taxon>Heunggongvirae</taxon>
        <taxon>Uroviricota</taxon>
        <taxon>Caudoviricetes</taxon>
        <taxon>Aquingentivirus</taxon>
        <taxon>Aquingentivirus LP0303</taxon>
    </lineage>
</organism>
<dbReference type="OrthoDB" id="14107at10239"/>
<dbReference type="Proteomes" id="UP000026992">
    <property type="component" value="Segment"/>
</dbReference>
<dbReference type="InterPro" id="IPR013514">
    <property type="entry name" value="DUF3199_YqbG"/>
</dbReference>
<keyword evidence="2" id="KW-1185">Reference proteome</keyword>
<accession>A0A059T5E3</accession>
<proteinExistence type="predicted"/>
<dbReference type="RefSeq" id="YP_009044678.1">
    <property type="nucleotide sequence ID" value="NC_024384.1"/>
</dbReference>
<evidence type="ECO:0000313" key="2">
    <source>
        <dbReference type="Proteomes" id="UP000026992"/>
    </source>
</evidence>
<dbReference type="CDD" id="cd08053">
    <property type="entry name" value="Yqbg"/>
    <property type="match status" value="1"/>
</dbReference>
<name>A0A059T5E3_9CAUD</name>
<dbReference type="EMBL" id="KJ094022">
    <property type="protein sequence ID" value="AHL18738.1"/>
    <property type="molecule type" value="Genomic_DNA"/>
</dbReference>
<reference evidence="1 2" key="1">
    <citation type="journal article" date="2014" name="Appl. Environ. Microbiol.">
        <title>Comparative genomic and morphological analysis of Listeria phages isolated from farm environments.</title>
        <authorList>
            <person name="Denes T."/>
            <person name="Vongkamjan K."/>
            <person name="Ackermann H.W."/>
            <person name="Moreno Switt A.I."/>
            <person name="Wiedmann M."/>
            <person name="den Bakker H.C."/>
        </authorList>
    </citation>
    <scope>NUCLEOTIDE SEQUENCE [LARGE SCALE GENOMIC DNA]</scope>
</reference>